<dbReference type="InterPro" id="IPR021438">
    <property type="entry name" value="DUF3087"/>
</dbReference>
<dbReference type="Pfam" id="PF11286">
    <property type="entry name" value="DUF3087"/>
    <property type="match status" value="1"/>
</dbReference>
<feature type="transmembrane region" description="Helical" evidence="1">
    <location>
        <begin position="69"/>
        <end position="87"/>
    </location>
</feature>
<protein>
    <recommendedName>
        <fullName evidence="4">DUF3087 domain-containing protein</fullName>
    </recommendedName>
</protein>
<dbReference type="EMBL" id="CABVGX010000010">
    <property type="protein sequence ID" value="VVM71682.1"/>
    <property type="molecule type" value="Genomic_DNA"/>
</dbReference>
<evidence type="ECO:0000313" key="2">
    <source>
        <dbReference type="EMBL" id="VVM71682.1"/>
    </source>
</evidence>
<gene>
    <name evidence="2" type="ORF">PS645_01799</name>
</gene>
<dbReference type="AlphaFoldDB" id="A0A5E6RUX8"/>
<feature type="transmembrane region" description="Helical" evidence="1">
    <location>
        <begin position="36"/>
        <end position="57"/>
    </location>
</feature>
<organism evidence="2 3">
    <name type="scientific">Pseudomonas fluorescens</name>
    <dbReference type="NCBI Taxonomy" id="294"/>
    <lineage>
        <taxon>Bacteria</taxon>
        <taxon>Pseudomonadati</taxon>
        <taxon>Pseudomonadota</taxon>
        <taxon>Gammaproteobacteria</taxon>
        <taxon>Pseudomonadales</taxon>
        <taxon>Pseudomonadaceae</taxon>
        <taxon>Pseudomonas</taxon>
    </lineage>
</organism>
<accession>A0A5E6RUX8</accession>
<evidence type="ECO:0000256" key="1">
    <source>
        <dbReference type="SAM" id="Phobius"/>
    </source>
</evidence>
<dbReference type="Proteomes" id="UP000325607">
    <property type="component" value="Unassembled WGS sequence"/>
</dbReference>
<evidence type="ECO:0008006" key="4">
    <source>
        <dbReference type="Google" id="ProtNLM"/>
    </source>
</evidence>
<name>A0A5E6RUX8_PSEFL</name>
<keyword evidence="1" id="KW-0472">Membrane</keyword>
<sequence>MPCSLFADDMRKPDAMFDIQPRNPELYRRQTRRSTVIIALIFLALAMALSTAAVSLFGEPDGDNMRFNVGGVFVAVLLMVGLMRSVFWEQEWMAPAVYGWQLKRSLMSVTNVMHQVTAAVEKEDPSAMKLLRFYHLGLTQMHELDGNSSDHGQLMREMNEHKVRMEALGLDSHQPRLNPAWIDAVKQPVS</sequence>
<keyword evidence="1" id="KW-1133">Transmembrane helix</keyword>
<keyword evidence="1" id="KW-0812">Transmembrane</keyword>
<evidence type="ECO:0000313" key="3">
    <source>
        <dbReference type="Proteomes" id="UP000325607"/>
    </source>
</evidence>
<proteinExistence type="predicted"/>
<reference evidence="2 3" key="1">
    <citation type="submission" date="2019-09" db="EMBL/GenBank/DDBJ databases">
        <authorList>
            <person name="Chandra G."/>
            <person name="Truman W A."/>
        </authorList>
    </citation>
    <scope>NUCLEOTIDE SEQUENCE [LARGE SCALE GENOMIC DNA]</scope>
    <source>
        <strain evidence="2">PS645</strain>
    </source>
</reference>